<keyword evidence="1" id="KW-0175">Coiled coil</keyword>
<keyword evidence="3" id="KW-1185">Reference proteome</keyword>
<proteinExistence type="predicted"/>
<gene>
    <name evidence="2" type="ORF">SAMN06265360_11155</name>
</gene>
<evidence type="ECO:0000313" key="3">
    <source>
        <dbReference type="Proteomes" id="UP000198348"/>
    </source>
</evidence>
<dbReference type="AlphaFoldDB" id="A0A238XJS8"/>
<organism evidence="2 3">
    <name type="scientific">Haloechinothrix alba</name>
    <dbReference type="NCBI Taxonomy" id="664784"/>
    <lineage>
        <taxon>Bacteria</taxon>
        <taxon>Bacillati</taxon>
        <taxon>Actinomycetota</taxon>
        <taxon>Actinomycetes</taxon>
        <taxon>Pseudonocardiales</taxon>
        <taxon>Pseudonocardiaceae</taxon>
        <taxon>Haloechinothrix</taxon>
    </lineage>
</organism>
<sequence length="107" mass="11449">MVDISVSIDGLDRLGTDLDRVVADIEDAASRLSQHGGGFMGTGDRALGPEELNAAATEFWSDWDDGLYKINKALDGVREGLEDAKDTYAEFEREIASALDEAAEGLG</sequence>
<accession>A0A238XJS8</accession>
<dbReference type="Gene3D" id="1.10.287.1060">
    <property type="entry name" value="ESAT-6-like"/>
    <property type="match status" value="1"/>
</dbReference>
<dbReference type="Proteomes" id="UP000198348">
    <property type="component" value="Unassembled WGS sequence"/>
</dbReference>
<name>A0A238XJS8_9PSEU</name>
<protein>
    <submittedName>
        <fullName evidence="2">Excreted virulence factor EspC, type VII ESX diderm</fullName>
    </submittedName>
</protein>
<evidence type="ECO:0000313" key="2">
    <source>
        <dbReference type="EMBL" id="SNR58952.1"/>
    </source>
</evidence>
<reference evidence="2 3" key="1">
    <citation type="submission" date="2017-06" db="EMBL/GenBank/DDBJ databases">
        <authorList>
            <person name="Kim H.J."/>
            <person name="Triplett B.A."/>
        </authorList>
    </citation>
    <scope>NUCLEOTIDE SEQUENCE [LARGE SCALE GENOMIC DNA]</scope>
    <source>
        <strain evidence="2 3">DSM 45207</strain>
    </source>
</reference>
<dbReference type="SUPFAM" id="SSF140453">
    <property type="entry name" value="EsxAB dimer-like"/>
    <property type="match status" value="1"/>
</dbReference>
<feature type="coiled-coil region" evidence="1">
    <location>
        <begin position="74"/>
        <end position="101"/>
    </location>
</feature>
<evidence type="ECO:0000256" key="1">
    <source>
        <dbReference type="SAM" id="Coils"/>
    </source>
</evidence>
<dbReference type="EMBL" id="FZNW01000011">
    <property type="protein sequence ID" value="SNR58952.1"/>
    <property type="molecule type" value="Genomic_DNA"/>
</dbReference>
<dbReference type="InterPro" id="IPR036689">
    <property type="entry name" value="ESAT-6-like_sf"/>
</dbReference>